<dbReference type="Gene3D" id="1.20.1280.50">
    <property type="match status" value="1"/>
</dbReference>
<name>A0A4Z0A621_9AGAM</name>
<dbReference type="Proteomes" id="UP000298061">
    <property type="component" value="Unassembled WGS sequence"/>
</dbReference>
<evidence type="ECO:0000313" key="2">
    <source>
        <dbReference type="EMBL" id="TFY81814.1"/>
    </source>
</evidence>
<comment type="caution">
    <text evidence="2">The sequence shown here is derived from an EMBL/GenBank/DDBJ whole genome shotgun (WGS) entry which is preliminary data.</text>
</comment>
<accession>A0A4Z0A621</accession>
<evidence type="ECO:0000259" key="1">
    <source>
        <dbReference type="Pfam" id="PF12937"/>
    </source>
</evidence>
<dbReference type="Pfam" id="PF12937">
    <property type="entry name" value="F-box-like"/>
    <property type="match status" value="1"/>
</dbReference>
<proteinExistence type="predicted"/>
<reference evidence="2 3" key="1">
    <citation type="submission" date="2019-02" db="EMBL/GenBank/DDBJ databases">
        <title>Genome sequencing of the rare red list fungi Hericium alpestre (H. flagellum).</title>
        <authorList>
            <person name="Buettner E."/>
            <person name="Kellner H."/>
        </authorList>
    </citation>
    <scope>NUCLEOTIDE SEQUENCE [LARGE SCALE GENOMIC DNA]</scope>
    <source>
        <strain evidence="2 3">DSM 108284</strain>
    </source>
</reference>
<evidence type="ECO:0000313" key="3">
    <source>
        <dbReference type="Proteomes" id="UP000298061"/>
    </source>
</evidence>
<feature type="domain" description="F-box" evidence="1">
    <location>
        <begin position="66"/>
        <end position="128"/>
    </location>
</feature>
<sequence length="613" mass="69793">MLPYAHCSHIQVILNARLAGIDNVTVHSPVDTVRDALDLLDEEMTTLHKVLASVAARRNTISQNFRLPPEILSRIFRSVADFHLATDNYSYPNVGKRRQWAGWMELMHVCRRWRDVASWDSHLWTDITYTASVPWLKNILSRTQAAPITLHRHVTGNARRELKIINQHLPHIKELVLILENEKAFHEMYEMLSPYGFLLSNSALLLESVTFATYRIGEKPADRGLVTDLPNELFTGTVPALRRITLHGFSLDWTLSPLLNEQITHFTLSFPRQPMTYTATEEDPPAPAPLREPRRGTLLSALARMPSLEALELDTCWPETVELDPWTQQVVEFDRMCKLRLMGSHQDCADFLEHVRIPQSAALSITCSLSGLKVAELDAEAGLPIVSAIHARIKDVSSTSQVTAMSFHISACNTILRMQLWRTPIDTRAQEDTPFLSVDFVWNSRLSGTIKFRLLERICRELQLLGLRDLAVFAHECVFYPGSLTGKRFMQLFGRFASVDQLVINGPMVRIFTQVLSLPSDDSQDEVEAPATILDTLATLSVVRFDMDCRSGIRFAISYVQRVFTPLIKWKQEKGCLQTVYVEERDVRDWEFALGDVVAVKPHPRRVIYLSRD</sequence>
<dbReference type="EMBL" id="SFCI01000171">
    <property type="protein sequence ID" value="TFY81814.1"/>
    <property type="molecule type" value="Genomic_DNA"/>
</dbReference>
<organism evidence="2 3">
    <name type="scientific">Hericium alpestre</name>
    <dbReference type="NCBI Taxonomy" id="135208"/>
    <lineage>
        <taxon>Eukaryota</taxon>
        <taxon>Fungi</taxon>
        <taxon>Dikarya</taxon>
        <taxon>Basidiomycota</taxon>
        <taxon>Agaricomycotina</taxon>
        <taxon>Agaricomycetes</taxon>
        <taxon>Russulales</taxon>
        <taxon>Hericiaceae</taxon>
        <taxon>Hericium</taxon>
    </lineage>
</organism>
<protein>
    <recommendedName>
        <fullName evidence="1">F-box domain-containing protein</fullName>
    </recommendedName>
</protein>
<dbReference type="AlphaFoldDB" id="A0A4Z0A621"/>
<dbReference type="InterPro" id="IPR001810">
    <property type="entry name" value="F-box_dom"/>
</dbReference>
<dbReference type="OrthoDB" id="2884925at2759"/>
<gene>
    <name evidence="2" type="ORF">EWM64_g2206</name>
</gene>
<keyword evidence="3" id="KW-1185">Reference proteome</keyword>